<dbReference type="Proteomes" id="UP001208689">
    <property type="component" value="Chromosome"/>
</dbReference>
<evidence type="ECO:0000256" key="1">
    <source>
        <dbReference type="SAM" id="MobiDB-lite"/>
    </source>
</evidence>
<feature type="compositionally biased region" description="Polar residues" evidence="1">
    <location>
        <begin position="13"/>
        <end position="24"/>
    </location>
</feature>
<reference evidence="2" key="1">
    <citation type="submission" date="2022-09" db="EMBL/GenBank/DDBJ databases">
        <title>Actin cytoskeleton and complex cell architecture in an #Asgard archaeon.</title>
        <authorList>
            <person name="Ponce Toledo R.I."/>
            <person name="Schleper C."/>
            <person name="Rodrigues Oliveira T."/>
            <person name="Wollweber F."/>
            <person name="Xu J."/>
            <person name="Rittmann S."/>
            <person name="Klingl A."/>
            <person name="Pilhofer M."/>
        </authorList>
    </citation>
    <scope>NUCLEOTIDE SEQUENCE</scope>
    <source>
        <strain evidence="2">B-35</strain>
    </source>
</reference>
<protein>
    <submittedName>
        <fullName evidence="2">Uncharacterized protein</fullName>
    </submittedName>
</protein>
<organism evidence="2 3">
    <name type="scientific">Candidatus Lokiarchaeum ossiferum</name>
    <dbReference type="NCBI Taxonomy" id="2951803"/>
    <lineage>
        <taxon>Archaea</taxon>
        <taxon>Promethearchaeati</taxon>
        <taxon>Promethearchaeota</taxon>
        <taxon>Promethearchaeia</taxon>
        <taxon>Promethearchaeales</taxon>
        <taxon>Promethearchaeaceae</taxon>
        <taxon>Candidatus Lokiarchaeum</taxon>
    </lineage>
</organism>
<dbReference type="EMBL" id="CP104013">
    <property type="protein sequence ID" value="UYP46170.1"/>
    <property type="molecule type" value="Genomic_DNA"/>
</dbReference>
<proteinExistence type="predicted"/>
<sequence>MTDKEPIERTKINQKQPDSIQPPLNSADIHQKKDHLKNEEESQKIKNKSFSSENSSIITLNQSKSPFLFQNLKNFESTMANQLNQYYPHYNPLFEILNHIKFLNNGEDREIALKKKLNFSNIFIRCFEGHELLPFLYTFSQIENLPFYYLGLSEKTGMDFFSNYEKNAEEVIKFFRNLINQSFLFVIPLEAFAFEWNHTNESKNRSSSIINEKRIFSTCLTLINNIRTLCPLSTIVIIDISKNIIPIEFFSNFGSSLNIILPDAESRRRFLESLFSDSPEGAIEGEHLSLQMRNWNYAHIRNHIRYANHLFQAQQFTQKKNKQQFDDNYILEMLENNRFYNPQAFLSEKTTLNDESGRSNAHDKYRTTENAQILQTISNQTHSNLESQLYQDAASTNFEELCITIDKLAKGLVLQPQERKLLANHAFIMRDDPNKALQKLNKAKNAIDKILHLV</sequence>
<feature type="region of interest" description="Disordered" evidence="1">
    <location>
        <begin position="1"/>
        <end position="48"/>
    </location>
</feature>
<feature type="compositionally biased region" description="Basic and acidic residues" evidence="1">
    <location>
        <begin position="1"/>
        <end position="11"/>
    </location>
</feature>
<evidence type="ECO:0000313" key="2">
    <source>
        <dbReference type="EMBL" id="UYP46170.1"/>
    </source>
</evidence>
<gene>
    <name evidence="2" type="ORF">NEF87_002455</name>
</gene>
<accession>A0ABY6HRN4</accession>
<evidence type="ECO:0000313" key="3">
    <source>
        <dbReference type="Proteomes" id="UP001208689"/>
    </source>
</evidence>
<name>A0ABY6HRN4_9ARCH</name>
<keyword evidence="3" id="KW-1185">Reference proteome</keyword>